<dbReference type="InterPro" id="IPR036188">
    <property type="entry name" value="FAD/NAD-bd_sf"/>
</dbReference>
<comment type="caution">
    <text evidence="7">The sequence shown here is derived from an EMBL/GenBank/DDBJ whole genome shotgun (WGS) entry which is preliminary data.</text>
</comment>
<name>A0A9P9ANQ1_9HYPO</name>
<accession>A0A9P9ANQ1</accession>
<dbReference type="InterPro" id="IPR050346">
    <property type="entry name" value="FMO-like"/>
</dbReference>
<dbReference type="OrthoDB" id="66881at2759"/>
<dbReference type="Gene3D" id="3.50.50.60">
    <property type="entry name" value="FAD/NAD(P)-binding domain"/>
    <property type="match status" value="3"/>
</dbReference>
<dbReference type="GO" id="GO:0050661">
    <property type="term" value="F:NADP binding"/>
    <property type="evidence" value="ECO:0007669"/>
    <property type="project" value="InterPro"/>
</dbReference>
<keyword evidence="6" id="KW-0175">Coiled coil</keyword>
<proteinExistence type="inferred from homology"/>
<organism evidence="7 8">
    <name type="scientific">Thelonectria olida</name>
    <dbReference type="NCBI Taxonomy" id="1576542"/>
    <lineage>
        <taxon>Eukaryota</taxon>
        <taxon>Fungi</taxon>
        <taxon>Dikarya</taxon>
        <taxon>Ascomycota</taxon>
        <taxon>Pezizomycotina</taxon>
        <taxon>Sordariomycetes</taxon>
        <taxon>Hypocreomycetidae</taxon>
        <taxon>Hypocreales</taxon>
        <taxon>Nectriaceae</taxon>
        <taxon>Thelonectria</taxon>
    </lineage>
</organism>
<evidence type="ECO:0000256" key="5">
    <source>
        <dbReference type="ARBA" id="ARBA00023002"/>
    </source>
</evidence>
<dbReference type="InterPro" id="IPR000960">
    <property type="entry name" value="Flavin_mOase"/>
</dbReference>
<dbReference type="GO" id="GO:0050660">
    <property type="term" value="F:flavin adenine dinucleotide binding"/>
    <property type="evidence" value="ECO:0007669"/>
    <property type="project" value="InterPro"/>
</dbReference>
<keyword evidence="7" id="KW-0503">Monooxygenase</keyword>
<dbReference type="SUPFAM" id="SSF51905">
    <property type="entry name" value="FAD/NAD(P)-binding domain"/>
    <property type="match status" value="1"/>
</dbReference>
<keyword evidence="8" id="KW-1185">Reference proteome</keyword>
<dbReference type="Pfam" id="PF00743">
    <property type="entry name" value="FMO-like"/>
    <property type="match status" value="1"/>
</dbReference>
<comment type="similarity">
    <text evidence="1">Belongs to the FMO family.</text>
</comment>
<gene>
    <name evidence="7" type="ORF">B0T10DRAFT_400919</name>
</gene>
<protein>
    <submittedName>
        <fullName evidence="7">Flavin-binding monooxygenase-like-domain-containing protein</fullName>
    </submittedName>
</protein>
<dbReference type="PIRSF" id="PIRSF000332">
    <property type="entry name" value="FMO"/>
    <property type="match status" value="1"/>
</dbReference>
<evidence type="ECO:0000256" key="6">
    <source>
        <dbReference type="SAM" id="Coils"/>
    </source>
</evidence>
<dbReference type="AlphaFoldDB" id="A0A9P9ANQ1"/>
<feature type="coiled-coil region" evidence="6">
    <location>
        <begin position="534"/>
        <end position="561"/>
    </location>
</feature>
<evidence type="ECO:0000256" key="1">
    <source>
        <dbReference type="ARBA" id="ARBA00009183"/>
    </source>
</evidence>
<evidence type="ECO:0000313" key="8">
    <source>
        <dbReference type="Proteomes" id="UP000777438"/>
    </source>
</evidence>
<sequence length="564" mass="63946">MANTENQRVGDEVCVIGAGVVGLVATKNLLEQGLKVTTFERHEWLGGTWHVSQDGEQTTALEQTRLNTSKQASSYSDFPFPDELPLHPLAKDIQKYLESYAEHFNVLPHIQFSTRVDHVERDEASKKWLVYIKDEKTGSETCRGFDRVAVATGLLNAKRTPEVKGIEKFAGDVMHSREFKMPAKYEGKNVVVVGIGASGADSTSFLVRAKANKVYLSHRAQFFLLPRMINGKAFDHGMTRRVNTIMRSLFSVFPRLCGALMSKGLIAMRKKSFPWLNTHPSFTNPRTMDGLLHRVPFFSDDMAKNLGEGRIETVLGIKEITGPKSVTLADGKVLEDIDAIIFCSGYQYDFSVIRGVGDPTDPALAPDHHKAIESTPFYNAEDKFARLYKGFLSEQYPDSLAFLGHVLIMKPPILLYDVISMALASVWAGSYPLEPAEERRKDIDTQYHFLVETLKRGHVQHLGFRVVSTATYDWLNRAAGTGLTERLGYCNWESWKLWWKDSKLYYMLMDGFDTPAAYRLFDMGRGRKPWPGARARIEQVNEELKELGEAWKREQEEKKKNKRD</sequence>
<keyword evidence="3" id="KW-0274">FAD</keyword>
<keyword evidence="5" id="KW-0560">Oxidoreductase</keyword>
<evidence type="ECO:0000256" key="4">
    <source>
        <dbReference type="ARBA" id="ARBA00022857"/>
    </source>
</evidence>
<keyword evidence="4" id="KW-0521">NADP</keyword>
<keyword evidence="2" id="KW-0285">Flavoprotein</keyword>
<evidence type="ECO:0000256" key="3">
    <source>
        <dbReference type="ARBA" id="ARBA00022827"/>
    </source>
</evidence>
<dbReference type="InterPro" id="IPR020946">
    <property type="entry name" value="Flavin_mOase-like"/>
</dbReference>
<dbReference type="Proteomes" id="UP000777438">
    <property type="component" value="Unassembled WGS sequence"/>
</dbReference>
<dbReference type="GO" id="GO:0004499">
    <property type="term" value="F:N,N-dimethylaniline monooxygenase activity"/>
    <property type="evidence" value="ECO:0007669"/>
    <property type="project" value="InterPro"/>
</dbReference>
<evidence type="ECO:0000256" key="2">
    <source>
        <dbReference type="ARBA" id="ARBA00022630"/>
    </source>
</evidence>
<evidence type="ECO:0000313" key="7">
    <source>
        <dbReference type="EMBL" id="KAH6892317.1"/>
    </source>
</evidence>
<dbReference type="PRINTS" id="PR00370">
    <property type="entry name" value="FMOXYGENASE"/>
</dbReference>
<dbReference type="EMBL" id="JAGPYM010000007">
    <property type="protein sequence ID" value="KAH6892317.1"/>
    <property type="molecule type" value="Genomic_DNA"/>
</dbReference>
<reference evidence="7 8" key="1">
    <citation type="journal article" date="2021" name="Nat. Commun.">
        <title>Genetic determinants of endophytism in the Arabidopsis root mycobiome.</title>
        <authorList>
            <person name="Mesny F."/>
            <person name="Miyauchi S."/>
            <person name="Thiergart T."/>
            <person name="Pickel B."/>
            <person name="Atanasova L."/>
            <person name="Karlsson M."/>
            <person name="Huettel B."/>
            <person name="Barry K.W."/>
            <person name="Haridas S."/>
            <person name="Chen C."/>
            <person name="Bauer D."/>
            <person name="Andreopoulos W."/>
            <person name="Pangilinan J."/>
            <person name="LaButti K."/>
            <person name="Riley R."/>
            <person name="Lipzen A."/>
            <person name="Clum A."/>
            <person name="Drula E."/>
            <person name="Henrissat B."/>
            <person name="Kohler A."/>
            <person name="Grigoriev I.V."/>
            <person name="Martin F.M."/>
            <person name="Hacquard S."/>
        </authorList>
    </citation>
    <scope>NUCLEOTIDE SEQUENCE [LARGE SCALE GENOMIC DNA]</scope>
    <source>
        <strain evidence="7 8">MPI-CAGE-CH-0241</strain>
    </source>
</reference>
<dbReference type="PANTHER" id="PTHR23023">
    <property type="entry name" value="DIMETHYLANILINE MONOOXYGENASE"/>
    <property type="match status" value="1"/>
</dbReference>